<reference evidence="1" key="2">
    <citation type="journal article" date="2021" name="Genome Biol. Evol.">
        <title>Developing a high-quality reference genome for a parasitic bivalve with doubly uniparental inheritance (Bivalvia: Unionida).</title>
        <authorList>
            <person name="Smith C.H."/>
        </authorList>
    </citation>
    <scope>NUCLEOTIDE SEQUENCE</scope>
    <source>
        <strain evidence="1">CHS0354</strain>
        <tissue evidence="1">Mantle</tissue>
    </source>
</reference>
<evidence type="ECO:0000313" key="1">
    <source>
        <dbReference type="EMBL" id="KAK3591471.1"/>
    </source>
</evidence>
<organism evidence="1 2">
    <name type="scientific">Potamilus streckersoni</name>
    <dbReference type="NCBI Taxonomy" id="2493646"/>
    <lineage>
        <taxon>Eukaryota</taxon>
        <taxon>Metazoa</taxon>
        <taxon>Spiralia</taxon>
        <taxon>Lophotrochozoa</taxon>
        <taxon>Mollusca</taxon>
        <taxon>Bivalvia</taxon>
        <taxon>Autobranchia</taxon>
        <taxon>Heteroconchia</taxon>
        <taxon>Palaeoheterodonta</taxon>
        <taxon>Unionida</taxon>
        <taxon>Unionoidea</taxon>
        <taxon>Unionidae</taxon>
        <taxon>Ambleminae</taxon>
        <taxon>Lampsilini</taxon>
        <taxon>Potamilus</taxon>
    </lineage>
</organism>
<keyword evidence="2" id="KW-1185">Reference proteome</keyword>
<reference evidence="1" key="3">
    <citation type="submission" date="2023-05" db="EMBL/GenBank/DDBJ databases">
        <authorList>
            <person name="Smith C.H."/>
        </authorList>
    </citation>
    <scope>NUCLEOTIDE SEQUENCE</scope>
    <source>
        <strain evidence="1">CHS0354</strain>
        <tissue evidence="1">Mantle</tissue>
    </source>
</reference>
<gene>
    <name evidence="1" type="ORF">CHS0354_031577</name>
</gene>
<comment type="caution">
    <text evidence="1">The sequence shown here is derived from an EMBL/GenBank/DDBJ whole genome shotgun (WGS) entry which is preliminary data.</text>
</comment>
<proteinExistence type="predicted"/>
<protein>
    <submittedName>
        <fullName evidence="1">Uncharacterized protein</fullName>
    </submittedName>
</protein>
<name>A0AAE0SGB0_9BIVA</name>
<evidence type="ECO:0000313" key="2">
    <source>
        <dbReference type="Proteomes" id="UP001195483"/>
    </source>
</evidence>
<dbReference type="AlphaFoldDB" id="A0AAE0SGB0"/>
<accession>A0AAE0SGB0</accession>
<reference evidence="1" key="1">
    <citation type="journal article" date="2021" name="Genome Biol. Evol.">
        <title>A High-Quality Reference Genome for a Parasitic Bivalve with Doubly Uniparental Inheritance (Bivalvia: Unionida).</title>
        <authorList>
            <person name="Smith C.H."/>
        </authorList>
    </citation>
    <scope>NUCLEOTIDE SEQUENCE</scope>
    <source>
        <strain evidence="1">CHS0354</strain>
    </source>
</reference>
<dbReference type="EMBL" id="JAEAOA010001888">
    <property type="protein sequence ID" value="KAK3591471.1"/>
    <property type="molecule type" value="Genomic_DNA"/>
</dbReference>
<dbReference type="Proteomes" id="UP001195483">
    <property type="component" value="Unassembled WGS sequence"/>
</dbReference>
<sequence length="114" mass="12314">MATDLGVVGYAKIEHKTLDMATDCVVVGYAKKEHNTLDKAIDCGLDGYARKDNILDMATDFAVVGYVKDCEVLGQELKTVNHIRSLLVANGNSQLSYHLLPTGATRQAGMLVSN</sequence>